<name>A0A2R6P3T0_ACTCC</name>
<comment type="caution">
    <text evidence="1">The sequence shown here is derived from an EMBL/GenBank/DDBJ whole genome shotgun (WGS) entry which is preliminary data.</text>
</comment>
<dbReference type="AlphaFoldDB" id="A0A2R6P3T0"/>
<reference evidence="2" key="2">
    <citation type="journal article" date="2018" name="BMC Genomics">
        <title>A manually annotated Actinidia chinensis var. chinensis (kiwifruit) genome highlights the challenges associated with draft genomes and gene prediction in plants.</title>
        <authorList>
            <person name="Pilkington S.M."/>
            <person name="Crowhurst R."/>
            <person name="Hilario E."/>
            <person name="Nardozza S."/>
            <person name="Fraser L."/>
            <person name="Peng Y."/>
            <person name="Gunaseelan K."/>
            <person name="Simpson R."/>
            <person name="Tahir J."/>
            <person name="Deroles S.C."/>
            <person name="Templeton K."/>
            <person name="Luo Z."/>
            <person name="Davy M."/>
            <person name="Cheng C."/>
            <person name="McNeilage M."/>
            <person name="Scaglione D."/>
            <person name="Liu Y."/>
            <person name="Zhang Q."/>
            <person name="Datson P."/>
            <person name="De Silva N."/>
            <person name="Gardiner S.E."/>
            <person name="Bassett H."/>
            <person name="Chagne D."/>
            <person name="McCallum J."/>
            <person name="Dzierzon H."/>
            <person name="Deng C."/>
            <person name="Wang Y.Y."/>
            <person name="Barron L."/>
            <person name="Manako K."/>
            <person name="Bowen J."/>
            <person name="Foster T.M."/>
            <person name="Erridge Z.A."/>
            <person name="Tiffin H."/>
            <person name="Waite C.N."/>
            <person name="Davies K.M."/>
            <person name="Grierson E.P."/>
            <person name="Laing W.A."/>
            <person name="Kirk R."/>
            <person name="Chen X."/>
            <person name="Wood M."/>
            <person name="Montefiori M."/>
            <person name="Brummell D.A."/>
            <person name="Schwinn K.E."/>
            <person name="Catanach A."/>
            <person name="Fullerton C."/>
            <person name="Li D."/>
            <person name="Meiyalaghan S."/>
            <person name="Nieuwenhuizen N."/>
            <person name="Read N."/>
            <person name="Prakash R."/>
            <person name="Hunter D."/>
            <person name="Zhang H."/>
            <person name="McKenzie M."/>
            <person name="Knabel M."/>
            <person name="Harris A."/>
            <person name="Allan A.C."/>
            <person name="Gleave A."/>
            <person name="Chen A."/>
            <person name="Janssen B.J."/>
            <person name="Plunkett B."/>
            <person name="Ampomah-Dwamena C."/>
            <person name="Voogd C."/>
            <person name="Leif D."/>
            <person name="Lafferty D."/>
            <person name="Souleyre E.J.F."/>
            <person name="Varkonyi-Gasic E."/>
            <person name="Gambi F."/>
            <person name="Hanley J."/>
            <person name="Yao J.L."/>
            <person name="Cheung J."/>
            <person name="David K.M."/>
            <person name="Warren B."/>
            <person name="Marsh K."/>
            <person name="Snowden K.C."/>
            <person name="Lin-Wang K."/>
            <person name="Brian L."/>
            <person name="Martinez-Sanchez M."/>
            <person name="Wang M."/>
            <person name="Ileperuma N."/>
            <person name="Macnee N."/>
            <person name="Campin R."/>
            <person name="McAtee P."/>
            <person name="Drummond R.S.M."/>
            <person name="Espley R.V."/>
            <person name="Ireland H.S."/>
            <person name="Wu R."/>
            <person name="Atkinson R.G."/>
            <person name="Karunairetnam S."/>
            <person name="Bulley S."/>
            <person name="Chunkath S."/>
            <person name="Hanley Z."/>
            <person name="Storey R."/>
            <person name="Thrimawithana A.H."/>
            <person name="Thomson S."/>
            <person name="David C."/>
            <person name="Testolin R."/>
            <person name="Huang H."/>
            <person name="Hellens R.P."/>
            <person name="Schaffer R.J."/>
        </authorList>
    </citation>
    <scope>NUCLEOTIDE SEQUENCE [LARGE SCALE GENOMIC DNA]</scope>
    <source>
        <strain evidence="2">cv. Red5</strain>
    </source>
</reference>
<reference evidence="1 2" key="1">
    <citation type="submission" date="2017-07" db="EMBL/GenBank/DDBJ databases">
        <title>An improved, manually edited Actinidia chinensis var. chinensis (kiwifruit) genome highlights the challenges associated with draft genomes and gene prediction in plants.</title>
        <authorList>
            <person name="Pilkington S."/>
            <person name="Crowhurst R."/>
            <person name="Hilario E."/>
            <person name="Nardozza S."/>
            <person name="Fraser L."/>
            <person name="Peng Y."/>
            <person name="Gunaseelan K."/>
            <person name="Simpson R."/>
            <person name="Tahir J."/>
            <person name="Deroles S."/>
            <person name="Templeton K."/>
            <person name="Luo Z."/>
            <person name="Davy M."/>
            <person name="Cheng C."/>
            <person name="Mcneilage M."/>
            <person name="Scaglione D."/>
            <person name="Liu Y."/>
            <person name="Zhang Q."/>
            <person name="Datson P."/>
            <person name="De Silva N."/>
            <person name="Gardiner S."/>
            <person name="Bassett H."/>
            <person name="Chagne D."/>
            <person name="Mccallum J."/>
            <person name="Dzierzon H."/>
            <person name="Deng C."/>
            <person name="Wang Y.-Y."/>
            <person name="Barron N."/>
            <person name="Manako K."/>
            <person name="Bowen J."/>
            <person name="Foster T."/>
            <person name="Erridge Z."/>
            <person name="Tiffin H."/>
            <person name="Waite C."/>
            <person name="Davies K."/>
            <person name="Grierson E."/>
            <person name="Laing W."/>
            <person name="Kirk R."/>
            <person name="Chen X."/>
            <person name="Wood M."/>
            <person name="Montefiori M."/>
            <person name="Brummell D."/>
            <person name="Schwinn K."/>
            <person name="Catanach A."/>
            <person name="Fullerton C."/>
            <person name="Li D."/>
            <person name="Meiyalaghan S."/>
            <person name="Nieuwenhuizen N."/>
            <person name="Read N."/>
            <person name="Prakash R."/>
            <person name="Hunter D."/>
            <person name="Zhang H."/>
            <person name="Mckenzie M."/>
            <person name="Knabel M."/>
            <person name="Harris A."/>
            <person name="Allan A."/>
            <person name="Chen A."/>
            <person name="Janssen B."/>
            <person name="Plunkett B."/>
            <person name="Dwamena C."/>
            <person name="Voogd C."/>
            <person name="Leif D."/>
            <person name="Lafferty D."/>
            <person name="Souleyre E."/>
            <person name="Varkonyi-Gasic E."/>
            <person name="Gambi F."/>
            <person name="Hanley J."/>
            <person name="Yao J.-L."/>
            <person name="Cheung J."/>
            <person name="David K."/>
            <person name="Warren B."/>
            <person name="Marsh K."/>
            <person name="Snowden K."/>
            <person name="Lin-Wang K."/>
            <person name="Brian L."/>
            <person name="Martinez-Sanchez M."/>
            <person name="Wang M."/>
            <person name="Ileperuma N."/>
            <person name="Macnee N."/>
            <person name="Campin R."/>
            <person name="Mcatee P."/>
            <person name="Drummond R."/>
            <person name="Espley R."/>
            <person name="Ireland H."/>
            <person name="Wu R."/>
            <person name="Atkinson R."/>
            <person name="Karunairetnam S."/>
            <person name="Bulley S."/>
            <person name="Chunkath S."/>
            <person name="Hanley Z."/>
            <person name="Storey R."/>
            <person name="Thrimawithana A."/>
            <person name="Thomson S."/>
            <person name="David C."/>
            <person name="Testolin R."/>
        </authorList>
    </citation>
    <scope>NUCLEOTIDE SEQUENCE [LARGE SCALE GENOMIC DNA]</scope>
    <source>
        <strain evidence="2">cv. Red5</strain>
        <tissue evidence="1">Young leaf</tissue>
    </source>
</reference>
<evidence type="ECO:0000313" key="2">
    <source>
        <dbReference type="Proteomes" id="UP000241394"/>
    </source>
</evidence>
<dbReference type="EMBL" id="NKQK01000029">
    <property type="protein sequence ID" value="PSR84945.1"/>
    <property type="molecule type" value="Genomic_DNA"/>
</dbReference>
<evidence type="ECO:0000313" key="1">
    <source>
        <dbReference type="EMBL" id="PSR84945.1"/>
    </source>
</evidence>
<keyword evidence="2" id="KW-1185">Reference proteome</keyword>
<sequence>MPRKISPIFRKVSNLFQVSIFMAKMKKIPIIKKTMFLKKSSRLKKFKPLHHYNYGYIKEYKFSPSSTHLIHHHKTPF</sequence>
<dbReference type="OrthoDB" id="1936669at2759"/>
<gene>
    <name evidence="1" type="ORF">CEY00_Acc32920</name>
</gene>
<proteinExistence type="predicted"/>
<dbReference type="Gramene" id="PSR84945">
    <property type="protein sequence ID" value="PSR84945"/>
    <property type="gene ID" value="CEY00_Acc32920"/>
</dbReference>
<accession>A0A2R6P3T0</accession>
<organism evidence="1 2">
    <name type="scientific">Actinidia chinensis var. chinensis</name>
    <name type="common">Chinese soft-hair kiwi</name>
    <dbReference type="NCBI Taxonomy" id="1590841"/>
    <lineage>
        <taxon>Eukaryota</taxon>
        <taxon>Viridiplantae</taxon>
        <taxon>Streptophyta</taxon>
        <taxon>Embryophyta</taxon>
        <taxon>Tracheophyta</taxon>
        <taxon>Spermatophyta</taxon>
        <taxon>Magnoliopsida</taxon>
        <taxon>eudicotyledons</taxon>
        <taxon>Gunneridae</taxon>
        <taxon>Pentapetalae</taxon>
        <taxon>asterids</taxon>
        <taxon>Ericales</taxon>
        <taxon>Actinidiaceae</taxon>
        <taxon>Actinidia</taxon>
    </lineage>
</organism>
<protein>
    <submittedName>
        <fullName evidence="1">Phosphoglucosamine mutase</fullName>
    </submittedName>
</protein>
<dbReference type="InParanoid" id="A0A2R6P3T0"/>
<feature type="non-terminal residue" evidence="1">
    <location>
        <position position="77"/>
    </location>
</feature>
<dbReference type="Proteomes" id="UP000241394">
    <property type="component" value="Chromosome LG29"/>
</dbReference>